<dbReference type="InterPro" id="IPR013785">
    <property type="entry name" value="Aldolase_TIM"/>
</dbReference>
<dbReference type="InterPro" id="IPR018517">
    <property type="entry name" value="tRNA_hU_synthase_CS"/>
</dbReference>
<feature type="site" description="Interacts with tRNA" evidence="9">
    <location>
        <position position="241"/>
    </location>
</feature>
<keyword evidence="7 9" id="KW-0694">RNA-binding</keyword>
<dbReference type="PANTHER" id="PTHR42907">
    <property type="entry name" value="FMN-LINKED OXIDOREDUCTASES SUPERFAMILY PROTEIN"/>
    <property type="match status" value="1"/>
</dbReference>
<comment type="catalytic activity">
    <reaction evidence="9">
        <text>5,6-dihydrouridine(20a) in tRNA + NAD(+) = uridine(20a) in tRNA + NADH + H(+)</text>
        <dbReference type="Rhea" id="RHEA:53348"/>
        <dbReference type="Rhea" id="RHEA-COMP:13535"/>
        <dbReference type="Rhea" id="RHEA-COMP:13536"/>
        <dbReference type="ChEBI" id="CHEBI:15378"/>
        <dbReference type="ChEBI" id="CHEBI:57540"/>
        <dbReference type="ChEBI" id="CHEBI:57945"/>
        <dbReference type="ChEBI" id="CHEBI:65315"/>
        <dbReference type="ChEBI" id="CHEBI:74443"/>
    </reaction>
</comment>
<dbReference type="HAMAP" id="MF_02041">
    <property type="entry name" value="DusA_subfam"/>
    <property type="match status" value="1"/>
</dbReference>
<feature type="binding site" evidence="9">
    <location>
        <position position="226"/>
    </location>
    <ligand>
        <name>FMN</name>
        <dbReference type="ChEBI" id="CHEBI:58210"/>
    </ligand>
</feature>
<feature type="binding site" evidence="9">
    <location>
        <begin position="266"/>
        <end position="268"/>
    </location>
    <ligand>
        <name>FMN</name>
        <dbReference type="ChEBI" id="CHEBI:58210"/>
    </ligand>
</feature>
<dbReference type="EC" id="1.3.1.91" evidence="9"/>
<proteinExistence type="inferred from homology"/>
<dbReference type="NCBIfam" id="TIGR00742">
    <property type="entry name" value="yjbN"/>
    <property type="match status" value="1"/>
</dbReference>
<evidence type="ECO:0000256" key="7">
    <source>
        <dbReference type="ARBA" id="ARBA00022884"/>
    </source>
</evidence>
<comment type="catalytic activity">
    <reaction evidence="9">
        <text>5,6-dihydrouridine(20) in tRNA + NAD(+) = uridine(20) in tRNA + NADH + H(+)</text>
        <dbReference type="Rhea" id="RHEA:53340"/>
        <dbReference type="Rhea" id="RHEA-COMP:13533"/>
        <dbReference type="Rhea" id="RHEA-COMP:13534"/>
        <dbReference type="ChEBI" id="CHEBI:15378"/>
        <dbReference type="ChEBI" id="CHEBI:57540"/>
        <dbReference type="ChEBI" id="CHEBI:57945"/>
        <dbReference type="ChEBI" id="CHEBI:65315"/>
        <dbReference type="ChEBI" id="CHEBI:74443"/>
        <dbReference type="EC" id="1.3.1.91"/>
    </reaction>
</comment>
<evidence type="ECO:0000256" key="4">
    <source>
        <dbReference type="ARBA" id="ARBA00022643"/>
    </source>
</evidence>
<keyword evidence="4 9" id="KW-0288">FMN</keyword>
<dbReference type="SUPFAM" id="SSF51395">
    <property type="entry name" value="FMN-linked oxidoreductases"/>
    <property type="match status" value="1"/>
</dbReference>
<dbReference type="Proteomes" id="UP000027644">
    <property type="component" value="Unassembled WGS sequence"/>
</dbReference>
<evidence type="ECO:0000256" key="2">
    <source>
        <dbReference type="ARBA" id="ARBA00022555"/>
    </source>
</evidence>
<comment type="caution">
    <text evidence="11">The sequence shown here is derived from an EMBL/GenBank/DDBJ whole genome shotgun (WGS) entry which is preliminary data.</text>
</comment>
<evidence type="ECO:0000256" key="8">
    <source>
        <dbReference type="ARBA" id="ARBA00023002"/>
    </source>
</evidence>
<dbReference type="GO" id="GO:0102264">
    <property type="term" value="F:tRNA-dihydrouridine20 synthase activity"/>
    <property type="evidence" value="ECO:0007669"/>
    <property type="project" value="UniProtKB-EC"/>
</dbReference>
<accession>A0A074V3D1</accession>
<dbReference type="EMBL" id="AVQL01000456">
    <property type="protein sequence ID" value="KEP99902.1"/>
    <property type="molecule type" value="Genomic_DNA"/>
</dbReference>
<protein>
    <recommendedName>
        <fullName evidence="9">tRNA-dihydrouridine(20/20a) synthase</fullName>
        <ecNumber evidence="9">1.3.1.91</ecNumber>
    </recommendedName>
    <alternativeName>
        <fullName evidence="9">U20-specific dihydrouridine synthase</fullName>
        <shortName evidence="9">U20-specific Dus</shortName>
    </alternativeName>
    <alternativeName>
        <fullName evidence="9">tRNA-dihydrouridine synthase A</fullName>
    </alternativeName>
</protein>
<organism evidence="11 12">
    <name type="scientific">Snodgrassella alvi SCGC AB-598-J21</name>
    <dbReference type="NCBI Taxonomy" id="1385367"/>
    <lineage>
        <taxon>Bacteria</taxon>
        <taxon>Pseudomonadati</taxon>
        <taxon>Pseudomonadota</taxon>
        <taxon>Betaproteobacteria</taxon>
        <taxon>Neisseriales</taxon>
        <taxon>Neisseriaceae</taxon>
        <taxon>Snodgrassella</taxon>
    </lineage>
</organism>
<feature type="binding site" evidence="9">
    <location>
        <position position="124"/>
    </location>
    <ligand>
        <name>FMN</name>
        <dbReference type="ChEBI" id="CHEBI:58210"/>
    </ligand>
</feature>
<dbReference type="InterPro" id="IPR035587">
    <property type="entry name" value="DUS-like_FMN-bd"/>
</dbReference>
<evidence type="ECO:0000259" key="10">
    <source>
        <dbReference type="Pfam" id="PF01207"/>
    </source>
</evidence>
<dbReference type="Gene3D" id="3.20.20.70">
    <property type="entry name" value="Aldolase class I"/>
    <property type="match status" value="1"/>
</dbReference>
<comment type="similarity">
    <text evidence="9">Belongs to the Dus family. DusA subfamily.</text>
</comment>
<dbReference type="GO" id="GO:0102266">
    <property type="term" value="F:tRNA-dihydrouridine20a synthase activity"/>
    <property type="evidence" value="ECO:0007669"/>
    <property type="project" value="RHEA"/>
</dbReference>
<feature type="active site" description="Proton donor" evidence="9">
    <location>
        <position position="154"/>
    </location>
</feature>
<reference evidence="11 12" key="1">
    <citation type="journal article" date="2014" name="PLoS Genet.">
        <title>Hidden diversity in honey bee gut symbionts detected by single-cell genomics.</title>
        <authorList>
            <person name="Engel P."/>
            <person name="Stepanauskas R."/>
            <person name="Moran N."/>
        </authorList>
    </citation>
    <scope>NUCLEOTIDE SEQUENCE [LARGE SCALE GENOMIC DNA]</scope>
    <source>
        <strain evidence="11 12">SCGC AB-598-J21</strain>
    </source>
</reference>
<keyword evidence="2 9" id="KW-0820">tRNA-binding</keyword>
<feature type="site" description="Interacts with tRNA; defines subfamily-specific binding signature" evidence="9">
    <location>
        <position position="238"/>
    </location>
</feature>
<evidence type="ECO:0000256" key="3">
    <source>
        <dbReference type="ARBA" id="ARBA00022630"/>
    </source>
</evidence>
<dbReference type="PANTHER" id="PTHR42907:SF1">
    <property type="entry name" value="FMN-LINKED OXIDOREDUCTASES SUPERFAMILY PROTEIN"/>
    <property type="match status" value="1"/>
</dbReference>
<feature type="site" description="Interacts with tRNA; defines subfamily-specific binding signature" evidence="9">
    <location>
        <position position="358"/>
    </location>
</feature>
<evidence type="ECO:0000313" key="11">
    <source>
        <dbReference type="EMBL" id="KEP99902.1"/>
    </source>
</evidence>
<dbReference type="GO" id="GO:0050660">
    <property type="term" value="F:flavin adenine dinucleotide binding"/>
    <property type="evidence" value="ECO:0007669"/>
    <property type="project" value="InterPro"/>
</dbReference>
<keyword evidence="8 9" id="KW-0560">Oxidoreductase</keyword>
<feature type="site" description="Interacts with tRNA; defines subfamily-specific binding signature" evidence="9">
    <location>
        <position position="355"/>
    </location>
</feature>
<feature type="domain" description="DUS-like FMN-binding" evidence="10">
    <location>
        <begin position="69"/>
        <end position="374"/>
    </location>
</feature>
<feature type="binding site" evidence="9">
    <location>
        <begin position="288"/>
        <end position="289"/>
    </location>
    <ligand>
        <name>FMN</name>
        <dbReference type="ChEBI" id="CHEBI:58210"/>
    </ligand>
</feature>
<dbReference type="Pfam" id="PF01207">
    <property type="entry name" value="Dus"/>
    <property type="match status" value="1"/>
</dbReference>
<keyword evidence="5 9" id="KW-0819">tRNA processing</keyword>
<keyword evidence="6 9" id="KW-0521">NADP</keyword>
<evidence type="ECO:0000256" key="6">
    <source>
        <dbReference type="ARBA" id="ARBA00022857"/>
    </source>
</evidence>
<evidence type="ECO:0000256" key="9">
    <source>
        <dbReference type="HAMAP-Rule" id="MF_02041"/>
    </source>
</evidence>
<evidence type="ECO:0000313" key="12">
    <source>
        <dbReference type="Proteomes" id="UP000027644"/>
    </source>
</evidence>
<comment type="cofactor">
    <cofactor evidence="1 9">
        <name>FMN</name>
        <dbReference type="ChEBI" id="CHEBI:58210"/>
    </cofactor>
</comment>
<dbReference type="AlphaFoldDB" id="A0A074V3D1"/>
<dbReference type="InterPro" id="IPR004653">
    <property type="entry name" value="DusA"/>
</dbReference>
<dbReference type="GO" id="GO:0000049">
    <property type="term" value="F:tRNA binding"/>
    <property type="evidence" value="ECO:0007669"/>
    <property type="project" value="UniProtKB-UniRule"/>
</dbReference>
<keyword evidence="3 9" id="KW-0285">Flavoprotein</keyword>
<evidence type="ECO:0000256" key="1">
    <source>
        <dbReference type="ARBA" id="ARBA00001917"/>
    </source>
</evidence>
<feature type="site" description="Interacts with tRNA" evidence="9">
    <location>
        <position position="151"/>
    </location>
</feature>
<feature type="binding site" evidence="9">
    <location>
        <position position="193"/>
    </location>
    <ligand>
        <name>FMN</name>
        <dbReference type="ChEBI" id="CHEBI:58210"/>
    </ligand>
</feature>
<name>A0A074V3D1_9NEIS</name>
<comment type="catalytic activity">
    <reaction evidence="9">
        <text>5,6-dihydrouridine(20a) in tRNA + NADP(+) = uridine(20a) in tRNA + NADPH + H(+)</text>
        <dbReference type="Rhea" id="RHEA:53344"/>
        <dbReference type="Rhea" id="RHEA-COMP:13535"/>
        <dbReference type="Rhea" id="RHEA-COMP:13536"/>
        <dbReference type="ChEBI" id="CHEBI:15378"/>
        <dbReference type="ChEBI" id="CHEBI:57783"/>
        <dbReference type="ChEBI" id="CHEBI:58349"/>
        <dbReference type="ChEBI" id="CHEBI:65315"/>
        <dbReference type="ChEBI" id="CHEBI:74443"/>
    </reaction>
</comment>
<evidence type="ECO:0000256" key="5">
    <source>
        <dbReference type="ARBA" id="ARBA00022694"/>
    </source>
</evidence>
<dbReference type="GO" id="GO:0010181">
    <property type="term" value="F:FMN binding"/>
    <property type="evidence" value="ECO:0007669"/>
    <property type="project" value="UniProtKB-UniRule"/>
</dbReference>
<dbReference type="NCBIfam" id="NF008774">
    <property type="entry name" value="PRK11815.1"/>
    <property type="match status" value="1"/>
</dbReference>
<dbReference type="CDD" id="cd02801">
    <property type="entry name" value="DUS_like_FMN"/>
    <property type="match status" value="1"/>
</dbReference>
<dbReference type="Gene3D" id="1.20.120.1460">
    <property type="match status" value="1"/>
</dbReference>
<sequence length="393" mass="44568">MVIPCIICLYEKFNRLNTGRKYPFGISLAVLYECRIMQEHKQLIAAEYSAGSDAHQLRQNAKPKRTLSVAPMLDWTDSHYRYMARLISRNAWLYTEMINANAIIHGNSDRLLAYHPQEQPVALQLGGSEPAVLAQAAKIASGYDYDEINLNCGCPSPRVQQGAFGACLMREVELVVQCLNAMQEAVNIPITIKHRIGLDKETAYQPLADFVGTLREKTACRIFVVHARNAWLDGLSPKDNRDIPPLRYDYVYRLKQEFPDLEIILNGGVTDNAQIHRHLQYVDGVMVGREAYHNPMLMRSWDAEFYASHQPAVEYEDLVNQLLDYAHRQLANPAISLRHMARHYLGLMHGLPGARQWRRMLSDASLLKNNNASLIAEAWQAVKEGAANQSELI</sequence>
<comment type="catalytic activity">
    <reaction evidence="9">
        <text>5,6-dihydrouridine(20) in tRNA + NADP(+) = uridine(20) in tRNA + NADPH + H(+)</text>
        <dbReference type="Rhea" id="RHEA:53336"/>
        <dbReference type="Rhea" id="RHEA-COMP:13533"/>
        <dbReference type="Rhea" id="RHEA-COMP:13534"/>
        <dbReference type="ChEBI" id="CHEBI:15378"/>
        <dbReference type="ChEBI" id="CHEBI:57783"/>
        <dbReference type="ChEBI" id="CHEBI:58349"/>
        <dbReference type="ChEBI" id="CHEBI:65315"/>
        <dbReference type="ChEBI" id="CHEBI:74443"/>
        <dbReference type="EC" id="1.3.1.91"/>
    </reaction>
</comment>
<feature type="binding site" evidence="9">
    <location>
        <begin position="71"/>
        <end position="73"/>
    </location>
    <ligand>
        <name>FMN</name>
        <dbReference type="ChEBI" id="CHEBI:58210"/>
    </ligand>
</feature>
<gene>
    <name evidence="9" type="primary">dusA</name>
    <name evidence="11" type="ORF">SASC598J21_023390</name>
</gene>
<dbReference type="PROSITE" id="PS01136">
    <property type="entry name" value="UPF0034"/>
    <property type="match status" value="1"/>
</dbReference>
<comment type="function">
    <text evidence="9">Catalyzes the synthesis of 5,6-dihydrouridine (D), a modified base found in the D-loop of most tRNAs, via the reduction of the C5-C6 double bond in target uridines. Specifically modifies U20 and U20a in tRNAs.</text>
</comment>